<dbReference type="EC" id="1.3.1.48" evidence="2"/>
<dbReference type="SUPFAM" id="SSF51735">
    <property type="entry name" value="NAD(P)-binding Rossmann-fold domains"/>
    <property type="match status" value="1"/>
</dbReference>
<organism evidence="10">
    <name type="scientific">Caenorhabditis remanei</name>
    <name type="common">Caenorhabditis vulgaris</name>
    <dbReference type="NCBI Taxonomy" id="31234"/>
    <lineage>
        <taxon>Eukaryota</taxon>
        <taxon>Metazoa</taxon>
        <taxon>Ecdysozoa</taxon>
        <taxon>Nematoda</taxon>
        <taxon>Chromadorea</taxon>
        <taxon>Rhabditida</taxon>
        <taxon>Rhabditina</taxon>
        <taxon>Rhabditomorpha</taxon>
        <taxon>Rhabditoidea</taxon>
        <taxon>Rhabditidae</taxon>
        <taxon>Peloderinae</taxon>
        <taxon>Caenorhabditis</taxon>
    </lineage>
</organism>
<accession>E3LFI1</accession>
<evidence type="ECO:0000256" key="5">
    <source>
        <dbReference type="ARBA" id="ARBA00047878"/>
    </source>
</evidence>
<reference evidence="9" key="1">
    <citation type="submission" date="2007-07" db="EMBL/GenBank/DDBJ databases">
        <title>PCAP assembly of the Caenorhabditis remanei genome.</title>
        <authorList>
            <consortium name="The Caenorhabditis remanei Sequencing Consortium"/>
            <person name="Wilson R.K."/>
        </authorList>
    </citation>
    <scope>NUCLEOTIDE SEQUENCE [LARGE SCALE GENOMIC DNA]</scope>
    <source>
        <strain evidence="9">PB4641</strain>
    </source>
</reference>
<dbReference type="InParanoid" id="E3LFI1"/>
<gene>
    <name evidence="9" type="ORF">CRE_01795</name>
</gene>
<evidence type="ECO:0000256" key="4">
    <source>
        <dbReference type="ARBA" id="ARBA00033119"/>
    </source>
</evidence>
<dbReference type="PANTHER" id="PTHR43205">
    <property type="entry name" value="PROSTAGLANDIN REDUCTASE"/>
    <property type="match status" value="1"/>
</dbReference>
<comment type="catalytic activity">
    <reaction evidence="6">
        <text>13,14-dihydro-15-oxo-PGF2alpha + NADP(+) = 15-oxoprostaglandin F2alpha + NADPH + H(+)</text>
        <dbReference type="Rhea" id="RHEA:50588"/>
        <dbReference type="ChEBI" id="CHEBI:15378"/>
        <dbReference type="ChEBI" id="CHEBI:57783"/>
        <dbReference type="ChEBI" id="CHEBI:58349"/>
        <dbReference type="ChEBI" id="CHEBI:133374"/>
        <dbReference type="ChEBI" id="CHEBI:133409"/>
    </reaction>
    <physiologicalReaction direction="right-to-left" evidence="6">
        <dbReference type="Rhea" id="RHEA:50590"/>
    </physiologicalReaction>
</comment>
<dbReference type="STRING" id="31234.E3LFI1"/>
<dbReference type="PANTHER" id="PTHR43205:SF5">
    <property type="entry name" value="PROSTAGLANDIN REDUCTASE 2"/>
    <property type="match status" value="1"/>
</dbReference>
<proteinExistence type="inferred from homology"/>
<dbReference type="InterPro" id="IPR020843">
    <property type="entry name" value="ER"/>
</dbReference>
<keyword evidence="10" id="KW-1185">Reference proteome</keyword>
<dbReference type="Gene3D" id="3.40.50.720">
    <property type="entry name" value="NAD(P)-binding Rossmann-like Domain"/>
    <property type="match status" value="1"/>
</dbReference>
<comment type="similarity">
    <text evidence="1">Belongs to the NADP-dependent oxidoreductase L4BD family.</text>
</comment>
<dbReference type="EMBL" id="DS268408">
    <property type="protein sequence ID" value="EFO85918.1"/>
    <property type="molecule type" value="Genomic_DNA"/>
</dbReference>
<dbReference type="GO" id="GO:0047522">
    <property type="term" value="F:15-oxoprostaglandin 13-reductase [NAD(P)+] activity"/>
    <property type="evidence" value="ECO:0007669"/>
    <property type="project" value="UniProtKB-EC"/>
</dbReference>
<dbReference type="OMA" id="EEKCRYA"/>
<evidence type="ECO:0000256" key="7">
    <source>
        <dbReference type="ARBA" id="ARBA00049070"/>
    </source>
</evidence>
<name>E3LFI1_CAERE</name>
<feature type="domain" description="Enoyl reductase (ER)" evidence="8">
    <location>
        <begin position="51"/>
        <end position="373"/>
    </location>
</feature>
<dbReference type="SUPFAM" id="SSF50129">
    <property type="entry name" value="GroES-like"/>
    <property type="match status" value="1"/>
</dbReference>
<dbReference type="Pfam" id="PF16884">
    <property type="entry name" value="ADH_N_2"/>
    <property type="match status" value="1"/>
</dbReference>
<dbReference type="FunFam" id="3.40.50.720:FF:000121">
    <property type="entry name" value="Prostaglandin reductase 2"/>
    <property type="match status" value="1"/>
</dbReference>
<dbReference type="HOGENOM" id="CLU_026673_29_2_1"/>
<dbReference type="Gene3D" id="3.90.180.10">
    <property type="entry name" value="Medium-chain alcohol dehydrogenases, catalytic domain"/>
    <property type="match status" value="1"/>
</dbReference>
<comment type="catalytic activity">
    <reaction evidence="5">
        <text>13,14-dihydro-15-oxo-prostaglandin F1alpha + NADP(+) = 15-oxoprostaglandin F1alpha + NADPH + H(+)</text>
        <dbReference type="Rhea" id="RHEA:50592"/>
        <dbReference type="ChEBI" id="CHEBI:15378"/>
        <dbReference type="ChEBI" id="CHEBI:57783"/>
        <dbReference type="ChEBI" id="CHEBI:58349"/>
        <dbReference type="ChEBI" id="CHEBI:79072"/>
        <dbReference type="ChEBI" id="CHEBI:133411"/>
    </reaction>
    <physiologicalReaction direction="right-to-left" evidence="5">
        <dbReference type="Rhea" id="RHEA:50594"/>
    </physiologicalReaction>
</comment>
<dbReference type="Proteomes" id="UP000008281">
    <property type="component" value="Unassembled WGS sequence"/>
</dbReference>
<protein>
    <recommendedName>
        <fullName evidence="4">15-oxoprostaglandin 13-reductase</fullName>
        <ecNumber evidence="2">1.3.1.48</ecNumber>
    </recommendedName>
    <alternativeName>
        <fullName evidence="4">15-oxoprostaglandin 13-reductase</fullName>
    </alternativeName>
</protein>
<dbReference type="eggNOG" id="KOG1196">
    <property type="taxonomic scope" value="Eukaryota"/>
</dbReference>
<dbReference type="OrthoDB" id="809632at2759"/>
<evidence type="ECO:0000256" key="3">
    <source>
        <dbReference type="ARBA" id="ARBA00023002"/>
    </source>
</evidence>
<evidence type="ECO:0000256" key="6">
    <source>
        <dbReference type="ARBA" id="ARBA00048290"/>
    </source>
</evidence>
<dbReference type="GO" id="GO:0006693">
    <property type="term" value="P:prostaglandin metabolic process"/>
    <property type="evidence" value="ECO:0007669"/>
    <property type="project" value="TreeGrafter"/>
</dbReference>
<dbReference type="Pfam" id="PF00107">
    <property type="entry name" value="ADH_zinc_N"/>
    <property type="match status" value="1"/>
</dbReference>
<dbReference type="InterPro" id="IPR011032">
    <property type="entry name" value="GroES-like_sf"/>
</dbReference>
<dbReference type="SMART" id="SM00829">
    <property type="entry name" value="PKS_ER"/>
    <property type="match status" value="1"/>
</dbReference>
<keyword evidence="3" id="KW-0560">Oxidoreductase</keyword>
<evidence type="ECO:0000313" key="10">
    <source>
        <dbReference type="Proteomes" id="UP000008281"/>
    </source>
</evidence>
<dbReference type="InterPro" id="IPR041694">
    <property type="entry name" value="ADH_N_2"/>
</dbReference>
<dbReference type="InterPro" id="IPR036291">
    <property type="entry name" value="NAD(P)-bd_dom_sf"/>
</dbReference>
<dbReference type="InterPro" id="IPR045010">
    <property type="entry name" value="MDR_fam"/>
</dbReference>
<comment type="catalytic activity">
    <reaction evidence="7">
        <text>13,14-dihydro-15-oxo-prostaglandin E1 + NADP(+) = 15-oxoprostaglandin E1 + NADPH + H(+)</text>
        <dbReference type="Rhea" id="RHEA:50584"/>
        <dbReference type="ChEBI" id="CHEBI:15378"/>
        <dbReference type="ChEBI" id="CHEBI:57401"/>
        <dbReference type="ChEBI" id="CHEBI:57783"/>
        <dbReference type="ChEBI" id="CHEBI:58349"/>
        <dbReference type="ChEBI" id="CHEBI:133408"/>
    </reaction>
    <physiologicalReaction direction="right-to-left" evidence="7">
        <dbReference type="Rhea" id="RHEA:50586"/>
    </physiologicalReaction>
</comment>
<evidence type="ECO:0000313" key="9">
    <source>
        <dbReference type="EMBL" id="EFO85918.1"/>
    </source>
</evidence>
<evidence type="ECO:0000256" key="1">
    <source>
        <dbReference type="ARBA" id="ARBA00010460"/>
    </source>
</evidence>
<dbReference type="FunCoup" id="E3LFI1">
    <property type="interactions" value="1880"/>
</dbReference>
<evidence type="ECO:0000256" key="2">
    <source>
        <dbReference type="ARBA" id="ARBA00011981"/>
    </source>
</evidence>
<dbReference type="InterPro" id="IPR013149">
    <property type="entry name" value="ADH-like_C"/>
</dbReference>
<evidence type="ECO:0000259" key="8">
    <source>
        <dbReference type="SMART" id="SM00829"/>
    </source>
</evidence>
<sequence length="375" mass="41023">MTSSSSAHLPADNKVVIFVKRPGENNPPTVDCFDVIPIDSPTEKDITSEQCIVRTLFLSVDPAQRCRMNPSTGVDYLGPYEIGEPVDGMEGVGVVERAGSGSHLHVGDLVTGCIRLWTWTKYFVCDSSDLVKVNLPPSFSPSVILSCAGISGITALLGIRKKALIDRSRPQTIVVSGAAGSCGSLAGQIARIEGCSKVIGICGSDDKCKVLKEEFGFDNAINYKTEKVSDRLSELAPEGVDIYWDNVGGTISDNVIQSVRFIMFIKCIPICFKMNTGGRIVLCGQIAVYNTDLPYPPPLPDQTVQILKERNIERERYLVLTYKDEMDEAIAQLSEWLQQDKIKVKETIYDDLSSAPSAFVDMMTGKNIGKMLIRP</sequence>
<dbReference type="AlphaFoldDB" id="E3LFI1"/>